<protein>
    <recommendedName>
        <fullName evidence="2 9">Heme chaperone HemW</fullName>
    </recommendedName>
</protein>
<dbReference type="KEGG" id="manr:MPAN_008950"/>
<comment type="similarity">
    <text evidence="1">Belongs to the anaerobic coproporphyrinogen-III oxidase family. HemW subfamily.</text>
</comment>
<evidence type="ECO:0000256" key="8">
    <source>
        <dbReference type="ARBA" id="ARBA00023186"/>
    </source>
</evidence>
<dbReference type="SFLD" id="SFLDG01065">
    <property type="entry name" value="anaerobic_coproporphyrinogen-I"/>
    <property type="match status" value="1"/>
</dbReference>
<proteinExistence type="inferred from homology"/>
<evidence type="ECO:0000256" key="2">
    <source>
        <dbReference type="ARBA" id="ARBA00017228"/>
    </source>
</evidence>
<evidence type="ECO:0000256" key="9">
    <source>
        <dbReference type="RuleBase" id="RU364116"/>
    </source>
</evidence>
<organism evidence="10 11">
    <name type="scientific">Mariniplasma anaerobium</name>
    <dbReference type="NCBI Taxonomy" id="2735436"/>
    <lineage>
        <taxon>Bacteria</taxon>
        <taxon>Bacillati</taxon>
        <taxon>Mycoplasmatota</taxon>
        <taxon>Mollicutes</taxon>
        <taxon>Acholeplasmatales</taxon>
        <taxon>Acholeplasmataceae</taxon>
        <taxon>Mariniplasma</taxon>
    </lineage>
</organism>
<dbReference type="EMBL" id="AP024412">
    <property type="protein sequence ID" value="BCR36002.1"/>
    <property type="molecule type" value="Genomic_DNA"/>
</dbReference>
<dbReference type="SMART" id="SM00729">
    <property type="entry name" value="Elp3"/>
    <property type="match status" value="1"/>
</dbReference>
<dbReference type="GO" id="GO:0004109">
    <property type="term" value="F:coproporphyrinogen oxidase activity"/>
    <property type="evidence" value="ECO:0007669"/>
    <property type="project" value="InterPro"/>
</dbReference>
<dbReference type="Pfam" id="PF06969">
    <property type="entry name" value="HemN_C"/>
    <property type="match status" value="1"/>
</dbReference>
<dbReference type="InterPro" id="IPR034505">
    <property type="entry name" value="Coproporphyrinogen-III_oxidase"/>
</dbReference>
<dbReference type="RefSeq" id="WP_176239845.1">
    <property type="nucleotide sequence ID" value="NZ_AP024412.1"/>
</dbReference>
<dbReference type="GO" id="GO:0006281">
    <property type="term" value="P:DNA repair"/>
    <property type="evidence" value="ECO:0007669"/>
    <property type="project" value="InterPro"/>
</dbReference>
<reference evidence="10" key="1">
    <citation type="submission" date="2021-01" db="EMBL/GenBank/DDBJ databases">
        <title>Draft genome sequence of Acholeplasmataceae bacterium strain Mahy22.</title>
        <authorList>
            <person name="Watanabe M."/>
            <person name="Kojima H."/>
            <person name="Fukui M."/>
        </authorList>
    </citation>
    <scope>NUCLEOTIDE SEQUENCE</scope>
    <source>
        <strain evidence="10">Mahy22</strain>
    </source>
</reference>
<evidence type="ECO:0000256" key="1">
    <source>
        <dbReference type="ARBA" id="ARBA00006100"/>
    </source>
</evidence>
<dbReference type="GO" id="GO:0046872">
    <property type="term" value="F:metal ion binding"/>
    <property type="evidence" value="ECO:0007669"/>
    <property type="project" value="UniProtKB-UniRule"/>
</dbReference>
<keyword evidence="5 9" id="KW-0479">Metal-binding</keyword>
<dbReference type="Proteomes" id="UP000620133">
    <property type="component" value="Chromosome"/>
</dbReference>
<dbReference type="GO" id="GO:0008081">
    <property type="term" value="F:phosphoric diester hydrolase activity"/>
    <property type="evidence" value="ECO:0007669"/>
    <property type="project" value="InterPro"/>
</dbReference>
<evidence type="ECO:0000313" key="11">
    <source>
        <dbReference type="Proteomes" id="UP000620133"/>
    </source>
</evidence>
<keyword evidence="9" id="KW-0004">4Fe-4S</keyword>
<dbReference type="PANTHER" id="PTHR13932:SF5">
    <property type="entry name" value="RADICAL S-ADENOSYL METHIONINE DOMAIN-CONTAINING PROTEIN 1, MITOCHONDRIAL"/>
    <property type="match status" value="1"/>
</dbReference>
<keyword evidence="8 9" id="KW-0143">Chaperone</keyword>
<dbReference type="Gene3D" id="3.20.20.70">
    <property type="entry name" value="Aldolase class I"/>
    <property type="match status" value="1"/>
</dbReference>
<keyword evidence="3 9" id="KW-0349">Heme</keyword>
<dbReference type="SFLD" id="SFLDS00029">
    <property type="entry name" value="Radical_SAM"/>
    <property type="match status" value="1"/>
</dbReference>
<dbReference type="SUPFAM" id="SSF102114">
    <property type="entry name" value="Radical SAM enzymes"/>
    <property type="match status" value="1"/>
</dbReference>
<dbReference type="SFLD" id="SFLDG01082">
    <property type="entry name" value="B12-binding_domain_containing"/>
    <property type="match status" value="1"/>
</dbReference>
<dbReference type="InterPro" id="IPR007197">
    <property type="entry name" value="rSAM"/>
</dbReference>
<dbReference type="NCBIfam" id="TIGR00539">
    <property type="entry name" value="hemN_rel"/>
    <property type="match status" value="1"/>
</dbReference>
<dbReference type="InterPro" id="IPR004559">
    <property type="entry name" value="HemW-like"/>
</dbReference>
<dbReference type="GO" id="GO:0005737">
    <property type="term" value="C:cytoplasm"/>
    <property type="evidence" value="ECO:0007669"/>
    <property type="project" value="UniProtKB-SubCell"/>
</dbReference>
<dbReference type="PANTHER" id="PTHR13932">
    <property type="entry name" value="COPROPORPHYRINIGEN III OXIDASE"/>
    <property type="match status" value="1"/>
</dbReference>
<dbReference type="SFLD" id="SFLDF00562">
    <property type="entry name" value="HemN-like__clustered_with_heat"/>
    <property type="match status" value="1"/>
</dbReference>
<evidence type="ECO:0000256" key="7">
    <source>
        <dbReference type="ARBA" id="ARBA00023014"/>
    </source>
</evidence>
<keyword evidence="9" id="KW-0963">Cytoplasm</keyword>
<dbReference type="Pfam" id="PF04055">
    <property type="entry name" value="Radical_SAM"/>
    <property type="match status" value="1"/>
</dbReference>
<comment type="function">
    <text evidence="9">Probably acts as a heme chaperone, transferring heme to an unknown acceptor. Binds one molecule of heme per monomer, possibly covalently. Binds 1 [4Fe-4S] cluster. The cluster is coordinated with 3 cysteines and an exchangeable S-adenosyl-L-methionine.</text>
</comment>
<evidence type="ECO:0000256" key="3">
    <source>
        <dbReference type="ARBA" id="ARBA00022617"/>
    </source>
</evidence>
<comment type="subcellular location">
    <subcellularLocation>
        <location evidence="9">Cytoplasm</location>
    </subcellularLocation>
</comment>
<keyword evidence="7 9" id="KW-0411">Iron-sulfur</keyword>
<gene>
    <name evidence="10" type="primary">hemN</name>
    <name evidence="10" type="ORF">MPAN_008950</name>
</gene>
<evidence type="ECO:0000256" key="6">
    <source>
        <dbReference type="ARBA" id="ARBA00023004"/>
    </source>
</evidence>
<keyword evidence="11" id="KW-1185">Reference proteome</keyword>
<keyword evidence="4 9" id="KW-0949">S-adenosyl-L-methionine</keyword>
<dbReference type="InterPro" id="IPR058240">
    <property type="entry name" value="rSAM_sf"/>
</dbReference>
<evidence type="ECO:0000256" key="5">
    <source>
        <dbReference type="ARBA" id="ARBA00022723"/>
    </source>
</evidence>
<dbReference type="InterPro" id="IPR010723">
    <property type="entry name" value="HemN_C"/>
</dbReference>
<dbReference type="PROSITE" id="PS51918">
    <property type="entry name" value="RADICAL_SAM"/>
    <property type="match status" value="1"/>
</dbReference>
<dbReference type="CDD" id="cd01335">
    <property type="entry name" value="Radical_SAM"/>
    <property type="match status" value="1"/>
</dbReference>
<evidence type="ECO:0000256" key="4">
    <source>
        <dbReference type="ARBA" id="ARBA00022691"/>
    </source>
</evidence>
<name>A0A7U9TIZ0_9MOLU</name>
<keyword evidence="6 9" id="KW-0408">Iron</keyword>
<dbReference type="GO" id="GO:0006779">
    <property type="term" value="P:porphyrin-containing compound biosynthetic process"/>
    <property type="evidence" value="ECO:0007669"/>
    <property type="project" value="InterPro"/>
</dbReference>
<evidence type="ECO:0000313" key="10">
    <source>
        <dbReference type="EMBL" id="BCR36002.1"/>
    </source>
</evidence>
<dbReference type="AlphaFoldDB" id="A0A7U9TIZ0"/>
<sequence length="363" mass="42509">MKGLYVHIPFCESICHYCDFVKRVPKDKNMIDQYLKALRQEILSYKDHFKSIETIYIGGGTPSMLDLNQLTFLFESLKDIAPIEYTIEVNPESYTPEKGKLFKTYGLNRVSLGVQTFNADLLTYLNRKHTKQQVFDVVEDLKRLDIKQISVDLIYAIPNQTMDDLKYDLEMIDQLDITHVSCYSLILEEKTYFYHQYLKGNFEEVDQDIEANMYKMVIDNLKLQGFEHYEISNFQKNGHHSLHNLIYWTLGSYIGCGLGAHGFIDNMRTYNHRLLTEYLINPMKSSEFQDEKTLLQDELIFGLRKIKGVLISDLEQKYKIKLLDVYPKINEKIDLGLVEIKDGYLRLTKTGIFLGNQVFMVFI</sequence>
<dbReference type="InterPro" id="IPR013785">
    <property type="entry name" value="Aldolase_TIM"/>
</dbReference>
<accession>A0A7U9TIZ0</accession>
<dbReference type="InterPro" id="IPR006638">
    <property type="entry name" value="Elp3/MiaA/NifB-like_rSAM"/>
</dbReference>
<dbReference type="GO" id="GO:0051539">
    <property type="term" value="F:4 iron, 4 sulfur cluster binding"/>
    <property type="evidence" value="ECO:0007669"/>
    <property type="project" value="UniProtKB-UniRule"/>
</dbReference>